<organism evidence="2 3">
    <name type="scientific">Hyaloscypha hepaticicola</name>
    <dbReference type="NCBI Taxonomy" id="2082293"/>
    <lineage>
        <taxon>Eukaryota</taxon>
        <taxon>Fungi</taxon>
        <taxon>Dikarya</taxon>
        <taxon>Ascomycota</taxon>
        <taxon>Pezizomycotina</taxon>
        <taxon>Leotiomycetes</taxon>
        <taxon>Helotiales</taxon>
        <taxon>Hyaloscyphaceae</taxon>
        <taxon>Hyaloscypha</taxon>
    </lineage>
</organism>
<dbReference type="EMBL" id="KZ613475">
    <property type="protein sequence ID" value="PMD23473.1"/>
    <property type="molecule type" value="Genomic_DNA"/>
</dbReference>
<name>A0A2J6QB18_9HELO</name>
<accession>A0A2J6QB18</accession>
<proteinExistence type="predicted"/>
<dbReference type="AlphaFoldDB" id="A0A2J6QB18"/>
<evidence type="ECO:0000313" key="2">
    <source>
        <dbReference type="EMBL" id="PMD23473.1"/>
    </source>
</evidence>
<protein>
    <submittedName>
        <fullName evidence="2">Uncharacterized protein</fullName>
    </submittedName>
</protein>
<feature type="compositionally biased region" description="Low complexity" evidence="1">
    <location>
        <begin position="1"/>
        <end position="27"/>
    </location>
</feature>
<dbReference type="OrthoDB" id="1421156at2759"/>
<evidence type="ECO:0000256" key="1">
    <source>
        <dbReference type="SAM" id="MobiDB-lite"/>
    </source>
</evidence>
<reference evidence="2 3" key="1">
    <citation type="submission" date="2016-05" db="EMBL/GenBank/DDBJ databases">
        <title>A degradative enzymes factory behind the ericoid mycorrhizal symbiosis.</title>
        <authorList>
            <consortium name="DOE Joint Genome Institute"/>
            <person name="Martino E."/>
            <person name="Morin E."/>
            <person name="Grelet G."/>
            <person name="Kuo A."/>
            <person name="Kohler A."/>
            <person name="Daghino S."/>
            <person name="Barry K."/>
            <person name="Choi C."/>
            <person name="Cichocki N."/>
            <person name="Clum A."/>
            <person name="Copeland A."/>
            <person name="Hainaut M."/>
            <person name="Haridas S."/>
            <person name="Labutti K."/>
            <person name="Lindquist E."/>
            <person name="Lipzen A."/>
            <person name="Khouja H.-R."/>
            <person name="Murat C."/>
            <person name="Ohm R."/>
            <person name="Olson A."/>
            <person name="Spatafora J."/>
            <person name="Veneault-Fourrey C."/>
            <person name="Henrissat B."/>
            <person name="Grigoriev I."/>
            <person name="Martin F."/>
            <person name="Perotto S."/>
        </authorList>
    </citation>
    <scope>NUCLEOTIDE SEQUENCE [LARGE SCALE GENOMIC DNA]</scope>
    <source>
        <strain evidence="2 3">UAMH 7357</strain>
    </source>
</reference>
<evidence type="ECO:0000313" key="3">
    <source>
        <dbReference type="Proteomes" id="UP000235672"/>
    </source>
</evidence>
<dbReference type="Proteomes" id="UP000235672">
    <property type="component" value="Unassembled WGS sequence"/>
</dbReference>
<feature type="region of interest" description="Disordered" evidence="1">
    <location>
        <begin position="1"/>
        <end position="32"/>
    </location>
</feature>
<keyword evidence="3" id="KW-1185">Reference proteome</keyword>
<sequence>MDARLSASVSPPLSLAPQLPTPSSTTMPLPPEATYSSKEELYRAIQAFAIQHHYAFTIGRSNKTITRKTVRKTVIDIYNYP</sequence>
<gene>
    <name evidence="2" type="ORF">NA56DRAFT_701770</name>
</gene>